<feature type="region of interest" description="Disordered" evidence="1">
    <location>
        <begin position="1"/>
        <end position="54"/>
    </location>
</feature>
<name>A0A2I0JSK2_PUNGR</name>
<keyword evidence="3" id="KW-1185">Reference proteome</keyword>
<evidence type="ECO:0000313" key="2">
    <source>
        <dbReference type="EMBL" id="PKI59299.1"/>
    </source>
</evidence>
<sequence length="124" mass="13152">MDINGIRKGRNRTHAGEIPIDHGEASAAPRAISRVHSDRRSGVQGRESPPTNLVAAAPPIPAALRLTGLSPFPFLCRLGPFRPNALQSGPASLPGGFSFGRALLSDPTRLSGVFFTEKSLNFPN</sequence>
<proteinExistence type="predicted"/>
<reference evidence="2 3" key="1">
    <citation type="submission" date="2017-11" db="EMBL/GenBank/DDBJ databases">
        <title>De-novo sequencing of pomegranate (Punica granatum L.) genome.</title>
        <authorList>
            <person name="Akparov Z."/>
            <person name="Amiraslanov A."/>
            <person name="Hajiyeva S."/>
            <person name="Abbasov M."/>
            <person name="Kaur K."/>
            <person name="Hamwieh A."/>
            <person name="Solovyev V."/>
            <person name="Salamov A."/>
            <person name="Braich B."/>
            <person name="Kosarev P."/>
            <person name="Mahmoud A."/>
            <person name="Hajiyev E."/>
            <person name="Babayeva S."/>
            <person name="Izzatullayeva V."/>
            <person name="Mammadov A."/>
            <person name="Mammadov A."/>
            <person name="Sharifova S."/>
            <person name="Ojaghi J."/>
            <person name="Eynullazada K."/>
            <person name="Bayramov B."/>
            <person name="Abdulazimova A."/>
            <person name="Shahmuradov I."/>
        </authorList>
    </citation>
    <scope>NUCLEOTIDE SEQUENCE [LARGE SCALE GENOMIC DNA]</scope>
    <source>
        <strain evidence="3">cv. AG2017</strain>
        <tissue evidence="2">Leaf</tissue>
    </source>
</reference>
<evidence type="ECO:0000313" key="3">
    <source>
        <dbReference type="Proteomes" id="UP000233551"/>
    </source>
</evidence>
<gene>
    <name evidence="2" type="ORF">CRG98_020291</name>
</gene>
<evidence type="ECO:0000256" key="1">
    <source>
        <dbReference type="SAM" id="MobiDB-lite"/>
    </source>
</evidence>
<comment type="caution">
    <text evidence="2">The sequence shown here is derived from an EMBL/GenBank/DDBJ whole genome shotgun (WGS) entry which is preliminary data.</text>
</comment>
<dbReference type="EMBL" id="PGOL01001305">
    <property type="protein sequence ID" value="PKI59299.1"/>
    <property type="molecule type" value="Genomic_DNA"/>
</dbReference>
<dbReference type="Proteomes" id="UP000233551">
    <property type="component" value="Unassembled WGS sequence"/>
</dbReference>
<accession>A0A2I0JSK2</accession>
<dbReference type="AlphaFoldDB" id="A0A2I0JSK2"/>
<organism evidence="2 3">
    <name type="scientific">Punica granatum</name>
    <name type="common">Pomegranate</name>
    <dbReference type="NCBI Taxonomy" id="22663"/>
    <lineage>
        <taxon>Eukaryota</taxon>
        <taxon>Viridiplantae</taxon>
        <taxon>Streptophyta</taxon>
        <taxon>Embryophyta</taxon>
        <taxon>Tracheophyta</taxon>
        <taxon>Spermatophyta</taxon>
        <taxon>Magnoliopsida</taxon>
        <taxon>eudicotyledons</taxon>
        <taxon>Gunneridae</taxon>
        <taxon>Pentapetalae</taxon>
        <taxon>rosids</taxon>
        <taxon>malvids</taxon>
        <taxon>Myrtales</taxon>
        <taxon>Lythraceae</taxon>
        <taxon>Punica</taxon>
    </lineage>
</organism>
<protein>
    <submittedName>
        <fullName evidence="2">Uncharacterized protein</fullName>
    </submittedName>
</protein>